<feature type="binding site" evidence="13">
    <location>
        <position position="294"/>
    </location>
    <ligand>
        <name>Mn(2+)</name>
        <dbReference type="ChEBI" id="CHEBI:29035"/>
    </ligand>
</feature>
<evidence type="ECO:0000256" key="2">
    <source>
        <dbReference type="ARBA" id="ARBA00022676"/>
    </source>
</evidence>
<evidence type="ECO:0000256" key="8">
    <source>
        <dbReference type="ARBA" id="ARBA00023316"/>
    </source>
</evidence>
<feature type="binding site" evidence="13">
    <location>
        <position position="318"/>
    </location>
    <ligand>
        <name>Mn(2+)</name>
        <dbReference type="ChEBI" id="CHEBI:29035"/>
    </ligand>
</feature>
<evidence type="ECO:0000256" key="5">
    <source>
        <dbReference type="ARBA" id="ARBA00022989"/>
    </source>
</evidence>
<feature type="binding site" evidence="12">
    <location>
        <position position="154"/>
    </location>
    <ligand>
        <name>UDP-alpha-D-glucose</name>
        <dbReference type="ChEBI" id="CHEBI:58885"/>
    </ligand>
</feature>
<dbReference type="SUPFAM" id="SSF53448">
    <property type="entry name" value="Nucleotide-diphospho-sugar transferases"/>
    <property type="match status" value="1"/>
</dbReference>
<feature type="active site" evidence="11">
    <location>
        <position position="154"/>
    </location>
</feature>
<evidence type="ECO:0000256" key="11">
    <source>
        <dbReference type="PIRSR" id="PIRSR605150-1"/>
    </source>
</evidence>
<dbReference type="EMBL" id="CP136890">
    <property type="protein sequence ID" value="WOK92030.1"/>
    <property type="molecule type" value="Genomic_DNA"/>
</dbReference>
<dbReference type="GO" id="GO:0071669">
    <property type="term" value="P:plant-type cell wall organization or biogenesis"/>
    <property type="evidence" value="ECO:0007669"/>
    <property type="project" value="UniProtKB-ARBA"/>
</dbReference>
<dbReference type="AlphaFoldDB" id="A0AAQ3JND2"/>
<sequence length="743" mass="83874">MGQSLEPLTTQTEDMGERGHERLFATARAKGRAAYKLLASSMFVSICLVLFYRASNIPGEGEEGTWAWMGMLAAEIWFSFYWIFTQSVRWSPVYRSTFKERLSRVNETELPGVDIFVCTADPVAEPPGLVISTVLSVMAYDYPTEKLSVYLSDDAGSQLTFYALWEAAQFAKHWLPFCRRYRMEPRSPAAYFAGVADHRDTCSDKERSHMKNLYKEMESRIDAVVMLGKIPEDLRTSKGFSEWNSGMTSKNHQPIVQIIVDSREKSSIDDDGTLLPTLVYMAREKRPQHHHNFKAGAMNALLRVSSVISNSAVILNVDCDMYSNNAESIRDALCFFLDEEKGQDIGFVQHPQWFNNCTKNDLYANAFRVINSVELSGLDSWGGPLYIGTGCFHRREILCGRKYSKNYKEDWQRGIMREKEETGFILEEKAKSLATCTYELNTPWGKEVGLKYGCAVEDVLTGLAIQCRGWKSVCFNPPRKGFLGIAPTTLAQTLLQHKRWSEGNFQIFLSKYCPFIYGHGKIKLGLQMGYCIYTLWAANSFPTLYYITIPSLCLLKGISLFPKVTSPWFIPFAYVTVAKNAYSLVESLVCGDTLVGWWNIQRMWLLKRITSYLYGEIDVILKLLGISKMTFSITAKVANEDASTRFEQEVMEFGQASPMFVIIATTALFNLVSFVFALRGVVADGELRNLEQFFVQILLCGVVAALNLPIYEALLRRDKGRMAASVTFTSLGVTALACLLAKV</sequence>
<dbReference type="InterPro" id="IPR029044">
    <property type="entry name" value="Nucleotide-diphossugar_trans"/>
</dbReference>
<gene>
    <name evidence="15" type="ORF">Cni_G00721</name>
</gene>
<evidence type="ECO:0000313" key="16">
    <source>
        <dbReference type="Proteomes" id="UP001327560"/>
    </source>
</evidence>
<dbReference type="PANTHER" id="PTHR13301">
    <property type="entry name" value="X-BOX TRANSCRIPTION FACTOR-RELATED"/>
    <property type="match status" value="1"/>
</dbReference>
<feature type="transmembrane region" description="Helical" evidence="14">
    <location>
        <begin position="660"/>
        <end position="681"/>
    </location>
</feature>
<dbReference type="Gene3D" id="3.90.550.10">
    <property type="entry name" value="Spore Coat Polysaccharide Biosynthesis Protein SpsA, Chain A"/>
    <property type="match status" value="2"/>
</dbReference>
<dbReference type="Proteomes" id="UP001327560">
    <property type="component" value="Chromosome 1"/>
</dbReference>
<evidence type="ECO:0000256" key="6">
    <source>
        <dbReference type="ARBA" id="ARBA00023034"/>
    </source>
</evidence>
<feature type="transmembrane region" description="Helical" evidence="14">
    <location>
        <begin position="723"/>
        <end position="742"/>
    </location>
</feature>
<feature type="transmembrane region" description="Helical" evidence="14">
    <location>
        <begin position="33"/>
        <end position="54"/>
    </location>
</feature>
<feature type="active site" evidence="11">
    <location>
        <position position="458"/>
    </location>
</feature>
<keyword evidence="16" id="KW-1185">Reference proteome</keyword>
<dbReference type="GO" id="GO:0016760">
    <property type="term" value="F:cellulose synthase (UDP-forming) activity"/>
    <property type="evidence" value="ECO:0007669"/>
    <property type="project" value="InterPro"/>
</dbReference>
<evidence type="ECO:0000256" key="14">
    <source>
        <dbReference type="SAM" id="Phobius"/>
    </source>
</evidence>
<feature type="transmembrane region" description="Helical" evidence="14">
    <location>
        <begin position="693"/>
        <end position="711"/>
    </location>
</feature>
<dbReference type="FunFam" id="3.90.550.10:FF:000138">
    <property type="entry name" value="Cellulose synthase isolog"/>
    <property type="match status" value="1"/>
</dbReference>
<keyword evidence="7 14" id="KW-0472">Membrane</keyword>
<evidence type="ECO:0000256" key="9">
    <source>
        <dbReference type="ARBA" id="ARBA00037405"/>
    </source>
</evidence>
<protein>
    <submittedName>
        <fullName evidence="15">Cellulose synthase-like protein E6</fullName>
    </submittedName>
</protein>
<dbReference type="GO" id="GO:0030244">
    <property type="term" value="P:cellulose biosynthetic process"/>
    <property type="evidence" value="ECO:0007669"/>
    <property type="project" value="InterPro"/>
</dbReference>
<keyword evidence="3" id="KW-0808">Transferase</keyword>
<evidence type="ECO:0000256" key="13">
    <source>
        <dbReference type="PIRSR" id="PIRSR605150-3"/>
    </source>
</evidence>
<evidence type="ECO:0000256" key="3">
    <source>
        <dbReference type="ARBA" id="ARBA00022679"/>
    </source>
</evidence>
<dbReference type="FunFam" id="3.90.550.10:FF:000112">
    <property type="entry name" value="Cellulose synthase-like protein E1"/>
    <property type="match status" value="1"/>
</dbReference>
<reference evidence="15 16" key="1">
    <citation type="submission" date="2023-10" db="EMBL/GenBank/DDBJ databases">
        <title>Chromosome-scale genome assembly provides insights into flower coloration mechanisms of Canna indica.</title>
        <authorList>
            <person name="Li C."/>
        </authorList>
    </citation>
    <scope>NUCLEOTIDE SEQUENCE [LARGE SCALE GENOMIC DNA]</scope>
    <source>
        <tissue evidence="15">Flower</tissue>
    </source>
</reference>
<dbReference type="GO" id="GO:0000139">
    <property type="term" value="C:Golgi membrane"/>
    <property type="evidence" value="ECO:0007669"/>
    <property type="project" value="UniProtKB-SubCell"/>
</dbReference>
<dbReference type="Pfam" id="PF03552">
    <property type="entry name" value="Cellulose_synt"/>
    <property type="match status" value="2"/>
</dbReference>
<keyword evidence="8" id="KW-0961">Cell wall biogenesis/degradation</keyword>
<name>A0AAQ3JND2_9LILI</name>
<dbReference type="GO" id="GO:0071555">
    <property type="term" value="P:cell wall organization"/>
    <property type="evidence" value="ECO:0007669"/>
    <property type="project" value="UniProtKB-KW"/>
</dbReference>
<comment type="similarity">
    <text evidence="10">Belongs to the glycosyltransferase 2 family. Plant cellulose synthase-like E subfamily.</text>
</comment>
<comment type="subcellular location">
    <subcellularLocation>
        <location evidence="1">Golgi apparatus membrane</location>
        <topology evidence="1">Multi-pass membrane protein</topology>
    </subcellularLocation>
</comment>
<keyword evidence="5 14" id="KW-1133">Transmembrane helix</keyword>
<evidence type="ECO:0000256" key="10">
    <source>
        <dbReference type="ARBA" id="ARBA00060766"/>
    </source>
</evidence>
<evidence type="ECO:0000256" key="7">
    <source>
        <dbReference type="ARBA" id="ARBA00023136"/>
    </source>
</evidence>
<keyword evidence="2" id="KW-0328">Glycosyltransferase</keyword>
<feature type="binding site" evidence="12">
    <location>
        <position position="125"/>
    </location>
    <ligand>
        <name>UDP-alpha-D-glucose</name>
        <dbReference type="ChEBI" id="CHEBI:58885"/>
    </ligand>
</feature>
<evidence type="ECO:0000256" key="1">
    <source>
        <dbReference type="ARBA" id="ARBA00004653"/>
    </source>
</evidence>
<keyword evidence="4 14" id="KW-0812">Transmembrane</keyword>
<evidence type="ECO:0000256" key="4">
    <source>
        <dbReference type="ARBA" id="ARBA00022692"/>
    </source>
</evidence>
<dbReference type="InterPro" id="IPR005150">
    <property type="entry name" value="Cellulose_synth"/>
</dbReference>
<feature type="transmembrane region" description="Helical" evidence="14">
    <location>
        <begin position="66"/>
        <end position="84"/>
    </location>
</feature>
<evidence type="ECO:0000313" key="15">
    <source>
        <dbReference type="EMBL" id="WOK92030.1"/>
    </source>
</evidence>
<comment type="function">
    <text evidence="9">Thought to be a Golgi-localized beta-glycan synthase that polymerize the backbones of noncellulosic polysaccharides (hemicelluloses) of plant cell wall.</text>
</comment>
<organism evidence="15 16">
    <name type="scientific">Canna indica</name>
    <name type="common">Indian-shot</name>
    <dbReference type="NCBI Taxonomy" id="4628"/>
    <lineage>
        <taxon>Eukaryota</taxon>
        <taxon>Viridiplantae</taxon>
        <taxon>Streptophyta</taxon>
        <taxon>Embryophyta</taxon>
        <taxon>Tracheophyta</taxon>
        <taxon>Spermatophyta</taxon>
        <taxon>Magnoliopsida</taxon>
        <taxon>Liliopsida</taxon>
        <taxon>Zingiberales</taxon>
        <taxon>Cannaceae</taxon>
        <taxon>Canna</taxon>
    </lineage>
</organism>
<proteinExistence type="inferred from homology"/>
<evidence type="ECO:0000256" key="12">
    <source>
        <dbReference type="PIRSR" id="PIRSR605150-2"/>
    </source>
</evidence>
<keyword evidence="6" id="KW-0333">Golgi apparatus</keyword>
<accession>A0AAQ3JND2</accession>